<sequence>MSFFSCIWNRSSERVVTMMIDMKEAITVTQFLLKMFREINICHKPEFPLNTDLYSSFYQPPKKKRKLQLSTSPETEQKQPNSEEVTNNETPEEVYFPDAKSKKRKDRKKKFLREPPTTVPKNERSSVINIRVSRSFKKRSKYKKDQNIVPILPQIEVPNPIKSARYLCKLFRGCINFVQTSRLTPIEDIDSILKSIVQYGKVIHIQDHWSKSDDFKKSANQWNGALVTYRYIEDSKKALDGLLFHGFPNILPVNMSQHLLTIGELEYRQTFKNPDSFGSSILIEGFSSKMSRDRLNQELEQFGDIKSCEWKAEDKSLSYEVTYEFIVEAVAAALALDGKVIGRNVLKTKLLMRRREMDLHMLVCGYYC</sequence>
<organism evidence="2 3">
    <name type="scientific">Trichonephila inaurata madagascariensis</name>
    <dbReference type="NCBI Taxonomy" id="2747483"/>
    <lineage>
        <taxon>Eukaryota</taxon>
        <taxon>Metazoa</taxon>
        <taxon>Ecdysozoa</taxon>
        <taxon>Arthropoda</taxon>
        <taxon>Chelicerata</taxon>
        <taxon>Arachnida</taxon>
        <taxon>Araneae</taxon>
        <taxon>Araneomorphae</taxon>
        <taxon>Entelegynae</taxon>
        <taxon>Araneoidea</taxon>
        <taxon>Nephilidae</taxon>
        <taxon>Trichonephila</taxon>
        <taxon>Trichonephila inaurata</taxon>
    </lineage>
</organism>
<dbReference type="GO" id="GO:0003676">
    <property type="term" value="F:nucleic acid binding"/>
    <property type="evidence" value="ECO:0007669"/>
    <property type="project" value="InterPro"/>
</dbReference>
<proteinExistence type="predicted"/>
<evidence type="ECO:0000313" key="3">
    <source>
        <dbReference type="Proteomes" id="UP000886998"/>
    </source>
</evidence>
<feature type="compositionally biased region" description="Low complexity" evidence="1">
    <location>
        <begin position="80"/>
        <end position="89"/>
    </location>
</feature>
<dbReference type="InterPro" id="IPR035979">
    <property type="entry name" value="RBD_domain_sf"/>
</dbReference>
<dbReference type="OrthoDB" id="6427559at2759"/>
<dbReference type="AlphaFoldDB" id="A0A8X6X7Z1"/>
<keyword evidence="3" id="KW-1185">Reference proteome</keyword>
<evidence type="ECO:0000313" key="2">
    <source>
        <dbReference type="EMBL" id="GFY48414.1"/>
    </source>
</evidence>
<protein>
    <recommendedName>
        <fullName evidence="4">RRM domain-containing protein</fullName>
    </recommendedName>
</protein>
<dbReference type="Proteomes" id="UP000886998">
    <property type="component" value="Unassembled WGS sequence"/>
</dbReference>
<gene>
    <name evidence="2" type="primary">NCL1_15816</name>
    <name evidence="2" type="ORF">TNIN_359681</name>
</gene>
<dbReference type="SUPFAM" id="SSF54928">
    <property type="entry name" value="RNA-binding domain, RBD"/>
    <property type="match status" value="1"/>
</dbReference>
<reference evidence="2" key="1">
    <citation type="submission" date="2020-08" db="EMBL/GenBank/DDBJ databases">
        <title>Multicomponent nature underlies the extraordinary mechanical properties of spider dragline silk.</title>
        <authorList>
            <person name="Kono N."/>
            <person name="Nakamura H."/>
            <person name="Mori M."/>
            <person name="Yoshida Y."/>
            <person name="Ohtoshi R."/>
            <person name="Malay A.D."/>
            <person name="Moran D.A.P."/>
            <person name="Tomita M."/>
            <person name="Numata K."/>
            <person name="Arakawa K."/>
        </authorList>
    </citation>
    <scope>NUCLEOTIDE SEQUENCE</scope>
</reference>
<evidence type="ECO:0000256" key="1">
    <source>
        <dbReference type="SAM" id="MobiDB-lite"/>
    </source>
</evidence>
<name>A0A8X6X7Z1_9ARAC</name>
<evidence type="ECO:0008006" key="4">
    <source>
        <dbReference type="Google" id="ProtNLM"/>
    </source>
</evidence>
<accession>A0A8X6X7Z1</accession>
<feature type="compositionally biased region" description="Basic residues" evidence="1">
    <location>
        <begin position="101"/>
        <end position="111"/>
    </location>
</feature>
<feature type="region of interest" description="Disordered" evidence="1">
    <location>
        <begin position="64"/>
        <end position="124"/>
    </location>
</feature>
<dbReference type="EMBL" id="BMAV01006439">
    <property type="protein sequence ID" value="GFY48414.1"/>
    <property type="molecule type" value="Genomic_DNA"/>
</dbReference>
<comment type="caution">
    <text evidence="2">The sequence shown here is derived from an EMBL/GenBank/DDBJ whole genome shotgun (WGS) entry which is preliminary data.</text>
</comment>